<evidence type="ECO:0000313" key="13">
    <source>
        <dbReference type="EMBL" id="PIL24470.1"/>
    </source>
</evidence>
<dbReference type="GO" id="GO:0005576">
    <property type="term" value="C:extracellular region"/>
    <property type="evidence" value="ECO:0007669"/>
    <property type="project" value="UniProtKB-SubCell"/>
</dbReference>
<evidence type="ECO:0000259" key="12">
    <source>
        <dbReference type="Pfam" id="PF00962"/>
    </source>
</evidence>
<dbReference type="Pfam" id="PF00962">
    <property type="entry name" value="A_deaminase"/>
    <property type="match status" value="1"/>
</dbReference>
<evidence type="ECO:0000313" key="14">
    <source>
        <dbReference type="Proteomes" id="UP000230002"/>
    </source>
</evidence>
<dbReference type="STRING" id="1077348.A0A2G8RSI2"/>
<comment type="catalytic activity">
    <reaction evidence="11">
        <text>adenosine + H2O + H(+) = inosine + NH4(+)</text>
        <dbReference type="Rhea" id="RHEA:24408"/>
        <dbReference type="ChEBI" id="CHEBI:15377"/>
        <dbReference type="ChEBI" id="CHEBI:15378"/>
        <dbReference type="ChEBI" id="CHEBI:16335"/>
        <dbReference type="ChEBI" id="CHEBI:17596"/>
        <dbReference type="ChEBI" id="CHEBI:28938"/>
        <dbReference type="EC" id="3.5.4.4"/>
    </reaction>
</comment>
<evidence type="ECO:0000256" key="7">
    <source>
        <dbReference type="ARBA" id="ARBA00022723"/>
    </source>
</evidence>
<evidence type="ECO:0000256" key="9">
    <source>
        <dbReference type="ARBA" id="ARBA00022801"/>
    </source>
</evidence>
<keyword evidence="10" id="KW-0862">Zinc</keyword>
<comment type="cofactor">
    <cofactor evidence="1">
        <name>Zn(2+)</name>
        <dbReference type="ChEBI" id="CHEBI:29105"/>
    </cofactor>
</comment>
<dbReference type="Proteomes" id="UP000230002">
    <property type="component" value="Unassembled WGS sequence"/>
</dbReference>
<dbReference type="OrthoDB" id="7202371at2759"/>
<evidence type="ECO:0000256" key="2">
    <source>
        <dbReference type="ARBA" id="ARBA00004613"/>
    </source>
</evidence>
<dbReference type="GO" id="GO:0004000">
    <property type="term" value="F:adenosine deaminase activity"/>
    <property type="evidence" value="ECO:0007669"/>
    <property type="project" value="TreeGrafter"/>
</dbReference>
<dbReference type="Gene3D" id="3.20.20.140">
    <property type="entry name" value="Metal-dependent hydrolases"/>
    <property type="match status" value="1"/>
</dbReference>
<evidence type="ECO:0000256" key="1">
    <source>
        <dbReference type="ARBA" id="ARBA00001947"/>
    </source>
</evidence>
<dbReference type="InterPro" id="IPR032466">
    <property type="entry name" value="Metal_Hydrolase"/>
</dbReference>
<dbReference type="PANTHER" id="PTHR11409">
    <property type="entry name" value="ADENOSINE DEAMINASE"/>
    <property type="match status" value="1"/>
</dbReference>
<dbReference type="PANTHER" id="PTHR11409:SF39">
    <property type="entry name" value="ADENOSINE DEAMINASE 2"/>
    <property type="match status" value="1"/>
</dbReference>
<gene>
    <name evidence="13" type="ORF">GSI_14224</name>
</gene>
<evidence type="ECO:0000256" key="3">
    <source>
        <dbReference type="ARBA" id="ARBA00006083"/>
    </source>
</evidence>
<dbReference type="GO" id="GO:0009168">
    <property type="term" value="P:purine ribonucleoside monophosphate biosynthetic process"/>
    <property type="evidence" value="ECO:0007669"/>
    <property type="project" value="InterPro"/>
</dbReference>
<evidence type="ECO:0000256" key="4">
    <source>
        <dbReference type="ARBA" id="ARBA00012784"/>
    </source>
</evidence>
<dbReference type="GO" id="GO:0046872">
    <property type="term" value="F:metal ion binding"/>
    <property type="evidence" value="ECO:0007669"/>
    <property type="project" value="UniProtKB-KW"/>
</dbReference>
<dbReference type="PROSITE" id="PS00485">
    <property type="entry name" value="A_DEAMINASE"/>
    <property type="match status" value="1"/>
</dbReference>
<dbReference type="SUPFAM" id="SSF51556">
    <property type="entry name" value="Metallo-dependent hydrolases"/>
    <property type="match status" value="1"/>
</dbReference>
<accession>A0A2G8RSI2</accession>
<dbReference type="GO" id="GO:0006154">
    <property type="term" value="P:adenosine catabolic process"/>
    <property type="evidence" value="ECO:0007669"/>
    <property type="project" value="TreeGrafter"/>
</dbReference>
<sequence>MDAEYVAERERLIAEDRQWRVDALALGQATEAERKADEIVRKLRAQENETVWGPNAPPIPGSLHLFPGMGFLTARETILKTKVYSILSKMPKGGVLHAHLDAMVDARVLLDLALKYPAYHVRTDVSLTTETISTTLPEFSLLKENEWTAPASLTAETYTPGSWVPLAQARAAFDPSLGGPEGFDKWVIGALTINPTEAYHTHNTTDKIWSKFQSTFAGLNRYLPLWTEYIRQFFLSSVEDGISYVEPRIPFFCKYMIGADGEENVPHREWLIAFDRVVNEVKVALANQGRADEFVGSKIIYSALRNCTPDELEWYLEDCIALKQEFPHLICGFDLVGHEDPLNPLTYYMGPLKMFVKRQKELGLDIPFIFHAGETLGDGSPADMNLYDAILLGTKRIGHGFSLVKHPRIMELCRERQIAVEVCPISNEILRYTGSMPMHPLPILMNQGIHVALSSDDPAIFGNMGLSFDFFQVLVSSEVTGLITLKEMARDSIKYSCLDPDERARALSLYDKRWLTFVDWVVDTFGEGSTAYADRN</sequence>
<keyword evidence="7" id="KW-0479">Metal-binding</keyword>
<evidence type="ECO:0000256" key="6">
    <source>
        <dbReference type="ARBA" id="ARBA00022525"/>
    </source>
</evidence>
<evidence type="ECO:0000256" key="5">
    <source>
        <dbReference type="ARBA" id="ARBA00018099"/>
    </source>
</evidence>
<dbReference type="EMBL" id="AYKW01000067">
    <property type="protein sequence ID" value="PIL24470.1"/>
    <property type="molecule type" value="Genomic_DNA"/>
</dbReference>
<dbReference type="EC" id="3.5.4.4" evidence="4"/>
<dbReference type="FunFam" id="3.20.20.140:FF:000017">
    <property type="entry name" value="Adenosine deaminase 2"/>
    <property type="match status" value="1"/>
</dbReference>
<dbReference type="InterPro" id="IPR006650">
    <property type="entry name" value="A/AMP_deam_AS"/>
</dbReference>
<comment type="similarity">
    <text evidence="3">Belongs to the metallo-dependent hydrolases superfamily. Adenosine and AMP deaminases family. ADGF subfamily.</text>
</comment>
<dbReference type="InterPro" id="IPR001365">
    <property type="entry name" value="A_deaminase_dom"/>
</dbReference>
<proteinExistence type="inferred from homology"/>
<dbReference type="AlphaFoldDB" id="A0A2G8RSI2"/>
<keyword evidence="6" id="KW-0964">Secreted</keyword>
<reference evidence="13 14" key="1">
    <citation type="journal article" date="2015" name="Sci. Rep.">
        <title>Chromosome-level genome map provides insights into diverse defense mechanisms in the medicinal fungus Ganoderma sinense.</title>
        <authorList>
            <person name="Zhu Y."/>
            <person name="Xu J."/>
            <person name="Sun C."/>
            <person name="Zhou S."/>
            <person name="Xu H."/>
            <person name="Nelson D.R."/>
            <person name="Qian J."/>
            <person name="Song J."/>
            <person name="Luo H."/>
            <person name="Xiang L."/>
            <person name="Li Y."/>
            <person name="Xu Z."/>
            <person name="Ji A."/>
            <person name="Wang L."/>
            <person name="Lu S."/>
            <person name="Hayward A."/>
            <person name="Sun W."/>
            <person name="Li X."/>
            <person name="Schwartz D.C."/>
            <person name="Wang Y."/>
            <person name="Chen S."/>
        </authorList>
    </citation>
    <scope>NUCLEOTIDE SEQUENCE [LARGE SCALE GENOMIC DNA]</scope>
    <source>
        <strain evidence="13 14">ZZ0214-1</strain>
    </source>
</reference>
<protein>
    <recommendedName>
        <fullName evidence="5">Adenosine deaminase</fullName>
        <ecNumber evidence="4">3.5.4.4</ecNumber>
    </recommendedName>
</protein>
<organism evidence="13 14">
    <name type="scientific">Ganoderma sinense ZZ0214-1</name>
    <dbReference type="NCBI Taxonomy" id="1077348"/>
    <lineage>
        <taxon>Eukaryota</taxon>
        <taxon>Fungi</taxon>
        <taxon>Dikarya</taxon>
        <taxon>Basidiomycota</taxon>
        <taxon>Agaricomycotina</taxon>
        <taxon>Agaricomycetes</taxon>
        <taxon>Polyporales</taxon>
        <taxon>Polyporaceae</taxon>
        <taxon>Ganoderma</taxon>
    </lineage>
</organism>
<keyword evidence="14" id="KW-1185">Reference proteome</keyword>
<name>A0A2G8RSI2_9APHY</name>
<evidence type="ECO:0000256" key="10">
    <source>
        <dbReference type="ARBA" id="ARBA00022833"/>
    </source>
</evidence>
<keyword evidence="9" id="KW-0378">Hydrolase</keyword>
<evidence type="ECO:0000256" key="11">
    <source>
        <dbReference type="ARBA" id="ARBA00047764"/>
    </source>
</evidence>
<keyword evidence="8" id="KW-0732">Signal</keyword>
<dbReference type="GO" id="GO:0046103">
    <property type="term" value="P:inosine biosynthetic process"/>
    <property type="evidence" value="ECO:0007669"/>
    <property type="project" value="TreeGrafter"/>
</dbReference>
<evidence type="ECO:0000256" key="8">
    <source>
        <dbReference type="ARBA" id="ARBA00022729"/>
    </source>
</evidence>
<comment type="subcellular location">
    <subcellularLocation>
        <location evidence="2">Secreted</location>
    </subcellularLocation>
</comment>
<feature type="domain" description="Adenosine deaminase" evidence="12">
    <location>
        <begin position="237"/>
        <end position="509"/>
    </location>
</feature>
<comment type="caution">
    <text evidence="13">The sequence shown here is derived from an EMBL/GenBank/DDBJ whole genome shotgun (WGS) entry which is preliminary data.</text>
</comment>
<dbReference type="InterPro" id="IPR006330">
    <property type="entry name" value="Ado/ade_deaminase"/>
</dbReference>